<dbReference type="InterPro" id="IPR037045">
    <property type="entry name" value="S8pro/Inhibitor_I9_sf"/>
</dbReference>
<proteinExistence type="predicted"/>
<comment type="caution">
    <text evidence="3">The sequence shown here is derived from an EMBL/GenBank/DDBJ whole genome shotgun (WGS) entry which is preliminary data.</text>
</comment>
<feature type="region of interest" description="Disordered" evidence="1">
    <location>
        <begin position="56"/>
        <end position="77"/>
    </location>
</feature>
<dbReference type="AlphaFoldDB" id="A0A0M2SN45"/>
<gene>
    <name evidence="3" type="ORF">WN59_08475</name>
</gene>
<dbReference type="EMBL" id="LAYZ01000023">
    <property type="protein sequence ID" value="KKK34297.1"/>
    <property type="molecule type" value="Genomic_DNA"/>
</dbReference>
<dbReference type="RefSeq" id="WP_046515691.1">
    <property type="nucleotide sequence ID" value="NZ_LAYZ01000023.1"/>
</dbReference>
<dbReference type="PATRIC" id="fig|1432562.3.peg.1670"/>
<reference evidence="3 4" key="1">
    <citation type="submission" date="2015-04" db="EMBL/GenBank/DDBJ databases">
        <title>Taxonomic description and genome sequence of Salinicoccus sediminis sp. nov., a novel hyper halotolerant bacterium isolated from marine sediment.</title>
        <authorList>
            <person name="Mathan Kumar R."/>
            <person name="Kaur G."/>
            <person name="Kumar N."/>
            <person name="Kumar A."/>
            <person name="Singh N.K."/>
            <person name="Kaur N."/>
            <person name="Mayilraj S."/>
        </authorList>
    </citation>
    <scope>NUCLEOTIDE SEQUENCE [LARGE SCALE GENOMIC DNA]</scope>
    <source>
        <strain evidence="3 4">SV-16</strain>
    </source>
</reference>
<keyword evidence="4" id="KW-1185">Reference proteome</keyword>
<evidence type="ECO:0000256" key="1">
    <source>
        <dbReference type="SAM" id="MobiDB-lite"/>
    </source>
</evidence>
<evidence type="ECO:0000313" key="3">
    <source>
        <dbReference type="EMBL" id="KKK34297.1"/>
    </source>
</evidence>
<dbReference type="Proteomes" id="UP000034287">
    <property type="component" value="Unassembled WGS sequence"/>
</dbReference>
<name>A0A0M2SN45_9STAP</name>
<dbReference type="STRING" id="1432562.WN59_08475"/>
<evidence type="ECO:0000259" key="2">
    <source>
        <dbReference type="Pfam" id="PF05922"/>
    </source>
</evidence>
<dbReference type="OrthoDB" id="2390293at2"/>
<feature type="compositionally biased region" description="Basic and acidic residues" evidence="1">
    <location>
        <begin position="56"/>
        <end position="68"/>
    </location>
</feature>
<accession>A0A0M2SN45</accession>
<organism evidence="3 4">
    <name type="scientific">Salinicoccus sediminis</name>
    <dbReference type="NCBI Taxonomy" id="1432562"/>
    <lineage>
        <taxon>Bacteria</taxon>
        <taxon>Bacillati</taxon>
        <taxon>Bacillota</taxon>
        <taxon>Bacilli</taxon>
        <taxon>Bacillales</taxon>
        <taxon>Staphylococcaceae</taxon>
        <taxon>Salinicoccus</taxon>
    </lineage>
</organism>
<feature type="domain" description="Inhibitor I9" evidence="2">
    <location>
        <begin position="24"/>
        <end position="69"/>
    </location>
</feature>
<protein>
    <recommendedName>
        <fullName evidence="2">Inhibitor I9 domain-containing protein</fullName>
    </recommendedName>
</protein>
<evidence type="ECO:0000313" key="4">
    <source>
        <dbReference type="Proteomes" id="UP000034287"/>
    </source>
</evidence>
<dbReference type="Pfam" id="PF05922">
    <property type="entry name" value="Inhibitor_I9"/>
    <property type="match status" value="1"/>
</dbReference>
<dbReference type="SUPFAM" id="SSF54897">
    <property type="entry name" value="Protease propeptides/inhibitors"/>
    <property type="match status" value="1"/>
</dbReference>
<dbReference type="InterPro" id="IPR010259">
    <property type="entry name" value="S8pro/Inhibitor_I9"/>
</dbReference>
<dbReference type="Gene3D" id="3.30.70.80">
    <property type="entry name" value="Peptidase S8 propeptide/proteinase inhibitor I9"/>
    <property type="match status" value="1"/>
</dbReference>
<sequence>MEEKKDYLVSVKAPFTEDEFEALDIAADDVKHEYSIMDMYLISLNENQVAELESHENVKYVEEDKEVSTPEEGGEEE</sequence>